<dbReference type="EMBL" id="ASPP01008780">
    <property type="protein sequence ID" value="ETO25037.1"/>
    <property type="molecule type" value="Genomic_DNA"/>
</dbReference>
<dbReference type="Pfam" id="PF13417">
    <property type="entry name" value="GST_N_3"/>
    <property type="match status" value="1"/>
</dbReference>
<keyword evidence="3" id="KW-1185">Reference proteome</keyword>
<comment type="caution">
    <text evidence="2">The sequence shown here is derived from an EMBL/GenBank/DDBJ whole genome shotgun (WGS) entry which is preliminary data.</text>
</comment>
<sequence>MAQAQDKFVLYSANICPFAQRAWLALLYKGVDFEILTCDLNDKQEFFTKAYAKALGHDPSSNGKVPILDHNGKFLTESLAIVRYLDLLFPDTKPLFPKKPIDRVAVELITEFAGGVVGGFYGVLSEKDDQKRQEKKKQLKGNCEISKEGPFYLGDQISFFEIATFPFVDRFIVNEFLFEKGQGMTLEECFEGNDRLKHWYEALKKQPFVQAVHAKIVKDSGEKTVYDFFIKQYKEYAKKR</sequence>
<dbReference type="SFLD" id="SFLDS00019">
    <property type="entry name" value="Glutathione_Transferase_(cytos"/>
    <property type="match status" value="1"/>
</dbReference>
<dbReference type="PROSITE" id="PS50404">
    <property type="entry name" value="GST_NTER"/>
    <property type="match status" value="1"/>
</dbReference>
<dbReference type="PANTHER" id="PTHR43968:SF6">
    <property type="entry name" value="GLUTATHIONE S-TRANSFERASE OMEGA"/>
    <property type="match status" value="1"/>
</dbReference>
<dbReference type="SFLD" id="SFLDG00358">
    <property type="entry name" value="Main_(cytGST)"/>
    <property type="match status" value="1"/>
</dbReference>
<gene>
    <name evidence="2" type="ORF">RFI_12109</name>
</gene>
<dbReference type="SUPFAM" id="SSF47616">
    <property type="entry name" value="GST C-terminal domain-like"/>
    <property type="match status" value="1"/>
</dbReference>
<reference evidence="2 3" key="1">
    <citation type="journal article" date="2013" name="Curr. Biol.">
        <title>The Genome of the Foraminiferan Reticulomyxa filosa.</title>
        <authorList>
            <person name="Glockner G."/>
            <person name="Hulsmann N."/>
            <person name="Schleicher M."/>
            <person name="Noegel A.A."/>
            <person name="Eichinger L."/>
            <person name="Gallinger C."/>
            <person name="Pawlowski J."/>
            <person name="Sierra R."/>
            <person name="Euteneuer U."/>
            <person name="Pillet L."/>
            <person name="Moustafa A."/>
            <person name="Platzer M."/>
            <person name="Groth M."/>
            <person name="Szafranski K."/>
            <person name="Schliwa M."/>
        </authorList>
    </citation>
    <scope>NUCLEOTIDE SEQUENCE [LARGE SCALE GENOMIC DNA]</scope>
</reference>
<dbReference type="InterPro" id="IPR036282">
    <property type="entry name" value="Glutathione-S-Trfase_C_sf"/>
</dbReference>
<feature type="domain" description="GST N-terminal" evidence="1">
    <location>
        <begin position="6"/>
        <end position="93"/>
    </location>
</feature>
<dbReference type="Gene3D" id="1.20.1050.10">
    <property type="match status" value="1"/>
</dbReference>
<dbReference type="InterPro" id="IPR050983">
    <property type="entry name" value="GST_Omega/HSP26"/>
</dbReference>
<name>X6NI59_RETFI</name>
<dbReference type="OrthoDB" id="202840at2759"/>
<evidence type="ECO:0000313" key="3">
    <source>
        <dbReference type="Proteomes" id="UP000023152"/>
    </source>
</evidence>
<proteinExistence type="predicted"/>
<dbReference type="Proteomes" id="UP000023152">
    <property type="component" value="Unassembled WGS sequence"/>
</dbReference>
<dbReference type="InterPro" id="IPR040079">
    <property type="entry name" value="Glutathione_S-Trfase"/>
</dbReference>
<dbReference type="SUPFAM" id="SSF52833">
    <property type="entry name" value="Thioredoxin-like"/>
    <property type="match status" value="1"/>
</dbReference>
<dbReference type="InterPro" id="IPR036249">
    <property type="entry name" value="Thioredoxin-like_sf"/>
</dbReference>
<dbReference type="GO" id="GO:0005737">
    <property type="term" value="C:cytoplasm"/>
    <property type="evidence" value="ECO:0007669"/>
    <property type="project" value="TreeGrafter"/>
</dbReference>
<evidence type="ECO:0000313" key="2">
    <source>
        <dbReference type="EMBL" id="ETO25037.1"/>
    </source>
</evidence>
<dbReference type="AlphaFoldDB" id="X6NI59"/>
<dbReference type="Gene3D" id="3.40.30.10">
    <property type="entry name" value="Glutaredoxin"/>
    <property type="match status" value="1"/>
</dbReference>
<protein>
    <recommendedName>
        <fullName evidence="1">GST N-terminal domain-containing protein</fullName>
    </recommendedName>
</protein>
<organism evidence="2 3">
    <name type="scientific">Reticulomyxa filosa</name>
    <dbReference type="NCBI Taxonomy" id="46433"/>
    <lineage>
        <taxon>Eukaryota</taxon>
        <taxon>Sar</taxon>
        <taxon>Rhizaria</taxon>
        <taxon>Retaria</taxon>
        <taxon>Foraminifera</taxon>
        <taxon>Monothalamids</taxon>
        <taxon>Reticulomyxidae</taxon>
        <taxon>Reticulomyxa</taxon>
    </lineage>
</organism>
<evidence type="ECO:0000259" key="1">
    <source>
        <dbReference type="PROSITE" id="PS50404"/>
    </source>
</evidence>
<dbReference type="OMA" id="WYTDYSP"/>
<accession>X6NI59</accession>
<dbReference type="InterPro" id="IPR004045">
    <property type="entry name" value="Glutathione_S-Trfase_N"/>
</dbReference>
<dbReference type="PANTHER" id="PTHR43968">
    <property type="match status" value="1"/>
</dbReference>
<dbReference type="CDD" id="cd00570">
    <property type="entry name" value="GST_N_family"/>
    <property type="match status" value="1"/>
</dbReference>